<name>A0ABW7C7Y0_9CYAN</name>
<proteinExistence type="predicted"/>
<dbReference type="EMBL" id="JAZAQF010000028">
    <property type="protein sequence ID" value="MFG3816953.1"/>
    <property type="molecule type" value="Genomic_DNA"/>
</dbReference>
<dbReference type="Gene3D" id="3.30.300.20">
    <property type="match status" value="1"/>
</dbReference>
<dbReference type="RefSeq" id="WP_099534330.1">
    <property type="nucleotide sequence ID" value="NZ_JAZAQF010000028.1"/>
</dbReference>
<evidence type="ECO:0000259" key="1">
    <source>
        <dbReference type="PROSITE" id="PS51061"/>
    </source>
</evidence>
<dbReference type="Gene3D" id="3.30.1370.50">
    <property type="entry name" value="R3H-like domain"/>
    <property type="match status" value="1"/>
</dbReference>
<dbReference type="SUPFAM" id="SSF82708">
    <property type="entry name" value="R3H domain"/>
    <property type="match status" value="1"/>
</dbReference>
<keyword evidence="3" id="KW-1185">Reference proteome</keyword>
<gene>
    <name evidence="2" type="ORF">VPK24_04840</name>
</gene>
<dbReference type="SMART" id="SM00393">
    <property type="entry name" value="R3H"/>
    <property type="match status" value="1"/>
</dbReference>
<evidence type="ECO:0000313" key="3">
    <source>
        <dbReference type="Proteomes" id="UP001604335"/>
    </source>
</evidence>
<dbReference type="InterPro" id="IPR001374">
    <property type="entry name" value="R3H_dom"/>
</dbReference>
<dbReference type="PROSITE" id="PS51061">
    <property type="entry name" value="R3H"/>
    <property type="match status" value="1"/>
</dbReference>
<dbReference type="InterPro" id="IPR036867">
    <property type="entry name" value="R3H_dom_sf"/>
</dbReference>
<feature type="domain" description="R3H" evidence="1">
    <location>
        <begin position="95"/>
        <end position="161"/>
    </location>
</feature>
<comment type="caution">
    <text evidence="2">The sequence shown here is derived from an EMBL/GenBank/DDBJ whole genome shotgun (WGS) entry which is preliminary data.</text>
</comment>
<dbReference type="InterPro" id="IPR034079">
    <property type="entry name" value="R3H_KhpB"/>
</dbReference>
<dbReference type="PANTHER" id="PTHR35800">
    <property type="entry name" value="PROTEIN JAG"/>
    <property type="match status" value="1"/>
</dbReference>
<accession>A0ABW7C7Y0</accession>
<dbReference type="Pfam" id="PF01424">
    <property type="entry name" value="R3H"/>
    <property type="match status" value="1"/>
</dbReference>
<organism evidence="2 3">
    <name type="scientific">Limnothrix redekei LRLZ20PSL1</name>
    <dbReference type="NCBI Taxonomy" id="3112953"/>
    <lineage>
        <taxon>Bacteria</taxon>
        <taxon>Bacillati</taxon>
        <taxon>Cyanobacteriota</taxon>
        <taxon>Cyanophyceae</taxon>
        <taxon>Pseudanabaenales</taxon>
        <taxon>Pseudanabaenaceae</taxon>
        <taxon>Limnothrix</taxon>
    </lineage>
</organism>
<dbReference type="CDD" id="cd02644">
    <property type="entry name" value="R3H_jag"/>
    <property type="match status" value="1"/>
</dbReference>
<dbReference type="InterPro" id="IPR015946">
    <property type="entry name" value="KH_dom-like_a/b"/>
</dbReference>
<protein>
    <submittedName>
        <fullName evidence="2">R3H domain-containing nucleic acid-binding protein</fullName>
    </submittedName>
</protein>
<reference evidence="3" key="1">
    <citation type="journal article" date="2024" name="Algal Res.">
        <title>Biochemical, toxicological and genomic investigation of a high-biomass producing Limnothrix strain isolated from Italian shallow drinking water reservoir.</title>
        <authorList>
            <person name="Simonazzi M."/>
            <person name="Shishido T.K."/>
            <person name="Delbaje E."/>
            <person name="Wahlsten M."/>
            <person name="Fewer D.P."/>
            <person name="Sivonen K."/>
            <person name="Pezzolesi L."/>
            <person name="Pistocchi R."/>
        </authorList>
    </citation>
    <scope>NUCLEOTIDE SEQUENCE [LARGE SCALE GENOMIC DNA]</scope>
    <source>
        <strain evidence="3">LRLZ20PSL1</strain>
    </source>
</reference>
<dbReference type="PANTHER" id="PTHR35800:SF1">
    <property type="entry name" value="RNA-BINDING PROTEIN KHPB"/>
    <property type="match status" value="1"/>
</dbReference>
<dbReference type="InterPro" id="IPR039247">
    <property type="entry name" value="KhpB"/>
</dbReference>
<evidence type="ECO:0000313" key="2">
    <source>
        <dbReference type="EMBL" id="MFG3816953.1"/>
    </source>
</evidence>
<dbReference type="Proteomes" id="UP001604335">
    <property type="component" value="Unassembled WGS sequence"/>
</dbReference>
<sequence>MSDPGDRGRIWLEGLLARLGLPTQVQAQHDPIDNALNYWLTIDGSPWSPEQITSVVGEAGVTLDAMQYLANMLLNVGVDRDDHCGYTIELNGYRAQQRAELESVAANAVSQVRETGESVAIDSLSSSQRKQLHAMLAAYSDIATHSEGQEPHRRLVVALKSTEA</sequence>